<evidence type="ECO:0000256" key="3">
    <source>
        <dbReference type="ARBA" id="ARBA00022792"/>
    </source>
</evidence>
<keyword evidence="4" id="KW-1133">Transmembrane helix</keyword>
<evidence type="ECO:0000256" key="4">
    <source>
        <dbReference type="ARBA" id="ARBA00022989"/>
    </source>
</evidence>
<dbReference type="GO" id="GO:0005743">
    <property type="term" value="C:mitochondrial inner membrane"/>
    <property type="evidence" value="ECO:0007669"/>
    <property type="project" value="UniProtKB-SubCell"/>
</dbReference>
<dbReference type="InterPro" id="IPR044202">
    <property type="entry name" value="LETM1/MDM38-like"/>
</dbReference>
<dbReference type="AlphaFoldDB" id="A0AAN6KS22"/>
<evidence type="ECO:0000259" key="9">
    <source>
        <dbReference type="PROSITE" id="PS51758"/>
    </source>
</evidence>
<dbReference type="InterPro" id="IPR033122">
    <property type="entry name" value="LETM1-like_RBD"/>
</dbReference>
<dbReference type="EMBL" id="JAUJLE010000043">
    <property type="protein sequence ID" value="KAK0998235.1"/>
    <property type="molecule type" value="Genomic_DNA"/>
</dbReference>
<evidence type="ECO:0000256" key="2">
    <source>
        <dbReference type="ARBA" id="ARBA00022692"/>
    </source>
</evidence>
<evidence type="ECO:0000256" key="6">
    <source>
        <dbReference type="ARBA" id="ARBA00023136"/>
    </source>
</evidence>
<evidence type="ECO:0000256" key="5">
    <source>
        <dbReference type="ARBA" id="ARBA00023128"/>
    </source>
</evidence>
<sequence length="394" mass="44894">MSRKWQSSCLLAVPAVHTSRHGFLPLSIIYQHTHRRRYAQQQQQQPSQQARPHAATSTALSEQYSAKAALTTIQSRTHGDPLNPPRSTLPPPLELPERDKAQSVFLYWFRIGRAYGSFYKEGVKAVWFNNRASKLLRERITGELGAGGEKAAAARGLISRAEWQVLRRNERDIGKLPLFGVLVVVFGEWLPLFVPFMPGVVPGTCRIPSQVRGMREVGEERRRMSFRTANFEPEKGQIGFEEMAAGEGGAWPMASEEYILDVLKPMRDDQLHHLSTTLGLHGRIWDRLQLSPFLIRRRVTKHLQYLALDDRLLAQAPPSAKLSQVELESACEERGLDVLGRPEAILRESLEWWVKRQEEDQGRGRAMLSMLFRRLAIRDWVGLHVKANDDRAQT</sequence>
<dbReference type="GO" id="GO:0030003">
    <property type="term" value="P:intracellular monoatomic cation homeostasis"/>
    <property type="evidence" value="ECO:0007669"/>
    <property type="project" value="TreeGrafter"/>
</dbReference>
<evidence type="ECO:0000256" key="8">
    <source>
        <dbReference type="SAM" id="MobiDB-lite"/>
    </source>
</evidence>
<feature type="region of interest" description="Disordered" evidence="8">
    <location>
        <begin position="35"/>
        <end position="58"/>
    </location>
</feature>
<feature type="compositionally biased region" description="Low complexity" evidence="8">
    <location>
        <begin position="39"/>
        <end position="55"/>
    </location>
</feature>
<comment type="caution">
    <text evidence="10">The sequence shown here is derived from an EMBL/GenBank/DDBJ whole genome shotgun (WGS) entry which is preliminary data.</text>
</comment>
<feature type="region of interest" description="Disordered" evidence="8">
    <location>
        <begin position="75"/>
        <end position="95"/>
    </location>
</feature>
<proteinExistence type="predicted"/>
<evidence type="ECO:0000256" key="1">
    <source>
        <dbReference type="ARBA" id="ARBA00004434"/>
    </source>
</evidence>
<keyword evidence="11" id="KW-1185">Reference proteome</keyword>
<feature type="compositionally biased region" description="Pro residues" evidence="8">
    <location>
        <begin position="82"/>
        <end position="94"/>
    </location>
</feature>
<accession>A0AAN6KS22</accession>
<gene>
    <name evidence="10" type="ORF">LTR91_006375</name>
</gene>
<name>A0AAN6KS22_9PEZI</name>
<organism evidence="10 11">
    <name type="scientific">Friedmanniomyces endolithicus</name>
    <dbReference type="NCBI Taxonomy" id="329885"/>
    <lineage>
        <taxon>Eukaryota</taxon>
        <taxon>Fungi</taxon>
        <taxon>Dikarya</taxon>
        <taxon>Ascomycota</taxon>
        <taxon>Pezizomycotina</taxon>
        <taxon>Dothideomycetes</taxon>
        <taxon>Dothideomycetidae</taxon>
        <taxon>Mycosphaerellales</taxon>
        <taxon>Teratosphaeriaceae</taxon>
        <taxon>Friedmanniomyces</taxon>
    </lineage>
</organism>
<evidence type="ECO:0000256" key="7">
    <source>
        <dbReference type="PROSITE-ProRule" id="PRU01094"/>
    </source>
</evidence>
<keyword evidence="3" id="KW-0999">Mitochondrion inner membrane</keyword>
<dbReference type="PANTHER" id="PTHR14009:SF6">
    <property type="entry name" value="LETM1 RBD DOMAIN-CONTAINING PROTEIN"/>
    <property type="match status" value="1"/>
</dbReference>
<evidence type="ECO:0000313" key="10">
    <source>
        <dbReference type="EMBL" id="KAK0998235.1"/>
    </source>
</evidence>
<comment type="subcellular location">
    <subcellularLocation>
        <location evidence="1">Mitochondrion inner membrane</location>
        <topology evidence="1">Single-pass membrane protein</topology>
    </subcellularLocation>
</comment>
<reference evidence="10" key="1">
    <citation type="submission" date="2023-06" db="EMBL/GenBank/DDBJ databases">
        <title>Black Yeasts Isolated from many extreme environments.</title>
        <authorList>
            <person name="Coleine C."/>
            <person name="Stajich J.E."/>
            <person name="Selbmann L."/>
        </authorList>
    </citation>
    <scope>NUCLEOTIDE SEQUENCE</scope>
    <source>
        <strain evidence="10">CCFEE 5200</strain>
    </source>
</reference>
<dbReference type="Proteomes" id="UP001175353">
    <property type="component" value="Unassembled WGS sequence"/>
</dbReference>
<keyword evidence="6" id="KW-0472">Membrane</keyword>
<feature type="domain" description="Letm1 RBD" evidence="9">
    <location>
        <begin position="180"/>
        <end position="394"/>
    </location>
</feature>
<dbReference type="PANTHER" id="PTHR14009">
    <property type="entry name" value="LEUCINE ZIPPER-EF-HAND CONTAINING TRANSMEMBRANE PROTEIN"/>
    <property type="match status" value="1"/>
</dbReference>
<dbReference type="Pfam" id="PF07766">
    <property type="entry name" value="LETM1_RBD"/>
    <property type="match status" value="1"/>
</dbReference>
<protein>
    <recommendedName>
        <fullName evidence="9">Letm1 RBD domain-containing protein</fullName>
    </recommendedName>
</protein>
<keyword evidence="5 7" id="KW-0496">Mitochondrion</keyword>
<dbReference type="GO" id="GO:0043022">
    <property type="term" value="F:ribosome binding"/>
    <property type="evidence" value="ECO:0007669"/>
    <property type="project" value="InterPro"/>
</dbReference>
<keyword evidence="2" id="KW-0812">Transmembrane</keyword>
<dbReference type="PROSITE" id="PS51758">
    <property type="entry name" value="LETM1_RBD"/>
    <property type="match status" value="1"/>
</dbReference>
<evidence type="ECO:0000313" key="11">
    <source>
        <dbReference type="Proteomes" id="UP001175353"/>
    </source>
</evidence>